<gene>
    <name evidence="1" type="ORF">TELCIR_18513</name>
</gene>
<dbReference type="Gene3D" id="3.30.930.10">
    <property type="entry name" value="Bira Bifunctional Protein, Domain 2"/>
    <property type="match status" value="1"/>
</dbReference>
<dbReference type="AlphaFoldDB" id="A0A2G9TPY7"/>
<sequence length="69" mass="7806">IRYVNKAGEKKFVHTCNGTAVASTRTLISILETFQTERKSIDMLPDVIRNRLKTVRPPPLKFQPAKPLA</sequence>
<evidence type="ECO:0008006" key="3">
    <source>
        <dbReference type="Google" id="ProtNLM"/>
    </source>
</evidence>
<dbReference type="Proteomes" id="UP000230423">
    <property type="component" value="Unassembled WGS sequence"/>
</dbReference>
<dbReference type="EMBL" id="KZ356340">
    <property type="protein sequence ID" value="PIO60007.1"/>
    <property type="molecule type" value="Genomic_DNA"/>
</dbReference>
<feature type="non-terminal residue" evidence="1">
    <location>
        <position position="69"/>
    </location>
</feature>
<keyword evidence="2" id="KW-1185">Reference proteome</keyword>
<evidence type="ECO:0000313" key="1">
    <source>
        <dbReference type="EMBL" id="PIO60007.1"/>
    </source>
</evidence>
<protein>
    <recommendedName>
        <fullName evidence="3">Serine--tRNA ligase</fullName>
    </recommendedName>
</protein>
<dbReference type="OrthoDB" id="10264585at2759"/>
<proteinExistence type="predicted"/>
<reference evidence="1 2" key="1">
    <citation type="submission" date="2015-09" db="EMBL/GenBank/DDBJ databases">
        <title>Draft genome of the parasitic nematode Teladorsagia circumcincta isolate WARC Sus (inbred).</title>
        <authorList>
            <person name="Mitreva M."/>
        </authorList>
    </citation>
    <scope>NUCLEOTIDE SEQUENCE [LARGE SCALE GENOMIC DNA]</scope>
    <source>
        <strain evidence="1 2">S</strain>
    </source>
</reference>
<accession>A0A2G9TPY7</accession>
<dbReference type="SUPFAM" id="SSF55681">
    <property type="entry name" value="Class II aaRS and biotin synthetases"/>
    <property type="match status" value="1"/>
</dbReference>
<evidence type="ECO:0000313" key="2">
    <source>
        <dbReference type="Proteomes" id="UP000230423"/>
    </source>
</evidence>
<feature type="non-terminal residue" evidence="1">
    <location>
        <position position="1"/>
    </location>
</feature>
<dbReference type="InterPro" id="IPR045864">
    <property type="entry name" value="aa-tRNA-synth_II/BPL/LPL"/>
</dbReference>
<name>A0A2G9TPY7_TELCI</name>
<organism evidence="1 2">
    <name type="scientific">Teladorsagia circumcincta</name>
    <name type="common">Brown stomach worm</name>
    <name type="synonym">Ostertagia circumcincta</name>
    <dbReference type="NCBI Taxonomy" id="45464"/>
    <lineage>
        <taxon>Eukaryota</taxon>
        <taxon>Metazoa</taxon>
        <taxon>Ecdysozoa</taxon>
        <taxon>Nematoda</taxon>
        <taxon>Chromadorea</taxon>
        <taxon>Rhabditida</taxon>
        <taxon>Rhabditina</taxon>
        <taxon>Rhabditomorpha</taxon>
        <taxon>Strongyloidea</taxon>
        <taxon>Trichostrongylidae</taxon>
        <taxon>Teladorsagia</taxon>
    </lineage>
</organism>